<proteinExistence type="predicted"/>
<evidence type="ECO:0000256" key="6">
    <source>
        <dbReference type="ARBA" id="ARBA00022777"/>
    </source>
</evidence>
<evidence type="ECO:0000259" key="10">
    <source>
        <dbReference type="PROSITE" id="PS50109"/>
    </source>
</evidence>
<dbReference type="PANTHER" id="PTHR43065">
    <property type="entry name" value="SENSOR HISTIDINE KINASE"/>
    <property type="match status" value="1"/>
</dbReference>
<keyword evidence="4" id="KW-0808">Transferase</keyword>
<dbReference type="SMART" id="SM00387">
    <property type="entry name" value="HATPase_c"/>
    <property type="match status" value="1"/>
</dbReference>
<keyword evidence="6 12" id="KW-0418">Kinase</keyword>
<evidence type="ECO:0000259" key="11">
    <source>
        <dbReference type="PROSITE" id="PS51371"/>
    </source>
</evidence>
<dbReference type="Gene3D" id="1.10.287.130">
    <property type="match status" value="1"/>
</dbReference>
<comment type="catalytic activity">
    <reaction evidence="1">
        <text>ATP + protein L-histidine = ADP + protein N-phospho-L-histidine.</text>
        <dbReference type="EC" id="2.7.13.3"/>
    </reaction>
</comment>
<dbReference type="PROSITE" id="PS51371">
    <property type="entry name" value="CBS"/>
    <property type="match status" value="1"/>
</dbReference>
<dbReference type="InterPro" id="IPR005467">
    <property type="entry name" value="His_kinase_dom"/>
</dbReference>
<dbReference type="GO" id="GO:0005524">
    <property type="term" value="F:ATP binding"/>
    <property type="evidence" value="ECO:0007669"/>
    <property type="project" value="UniProtKB-KW"/>
</dbReference>
<dbReference type="PRINTS" id="PR00344">
    <property type="entry name" value="BCTRLSENSOR"/>
</dbReference>
<dbReference type="Gene3D" id="3.30.565.10">
    <property type="entry name" value="Histidine kinase-like ATPase, C-terminal domain"/>
    <property type="match status" value="1"/>
</dbReference>
<dbReference type="Pfam" id="PF00571">
    <property type="entry name" value="CBS"/>
    <property type="match status" value="1"/>
</dbReference>
<dbReference type="EC" id="2.7.13.3" evidence="2"/>
<reference evidence="12" key="1">
    <citation type="submission" date="2020-01" db="EMBL/GenBank/DDBJ databases">
        <authorList>
            <person name="Meier V. D."/>
            <person name="Meier V D."/>
        </authorList>
    </citation>
    <scope>NUCLEOTIDE SEQUENCE</scope>
    <source>
        <strain evidence="12">HLG_WM_MAG_04</strain>
    </source>
</reference>
<evidence type="ECO:0000256" key="5">
    <source>
        <dbReference type="ARBA" id="ARBA00022741"/>
    </source>
</evidence>
<keyword evidence="9" id="KW-0129">CBS domain</keyword>
<dbReference type="SUPFAM" id="SSF54631">
    <property type="entry name" value="CBS-domain pair"/>
    <property type="match status" value="1"/>
</dbReference>
<dbReference type="EMBL" id="CACVAX010000018">
    <property type="protein sequence ID" value="CAA6807743.1"/>
    <property type="molecule type" value="Genomic_DNA"/>
</dbReference>
<accession>A0A6S6SS60</accession>
<dbReference type="InterPro" id="IPR046342">
    <property type="entry name" value="CBS_dom_sf"/>
</dbReference>
<dbReference type="SUPFAM" id="SSF55874">
    <property type="entry name" value="ATPase domain of HSP90 chaperone/DNA topoisomerase II/histidine kinase"/>
    <property type="match status" value="1"/>
</dbReference>
<gene>
    <name evidence="12" type="ORF">HELGO_WM3787</name>
</gene>
<evidence type="ECO:0000256" key="4">
    <source>
        <dbReference type="ARBA" id="ARBA00022679"/>
    </source>
</evidence>
<sequence>MTTLKEIKEYQNFFINYKSSLSQAIHKMNLNTNGSVVLLNDAFPVAMLTQSDIIHALGEKNDLGMDIYHYATQLLVSVDENSPIEFAIKLFSEHNIRRIVLLNEQKEFAGVVLQERLFDYMGEDISKVEVQQEVDKQLEKRLENEYLLMQQSKLATMGEMLGHIAHQWRQPLAQLGGIFMNMDASYAHGKLNPESMQKHVSHGNELIKYMSQTIDDFRYFFEPNNEKKSFDVKECIQNAINIIEASLTYYHIDLKVISNTPLPKMMGYPSEFSQVILNLLDNAKDVFVEREIQNPKIIIETEVKNDEVIIYIKDNAKGIDHAYINQIFDIYFSTKRDKGGSGLGLYMSKLIIERKGMGKISVHNTKEGAVFSILLTKK</sequence>
<name>A0A6S6SS60_9BACT</name>
<feature type="domain" description="Histidine kinase" evidence="10">
    <location>
        <begin position="163"/>
        <end position="378"/>
    </location>
</feature>
<dbReference type="InterPro" id="IPR003594">
    <property type="entry name" value="HATPase_dom"/>
</dbReference>
<evidence type="ECO:0000256" key="8">
    <source>
        <dbReference type="ARBA" id="ARBA00023012"/>
    </source>
</evidence>
<dbReference type="InterPro" id="IPR000644">
    <property type="entry name" value="CBS_dom"/>
</dbReference>
<dbReference type="SUPFAM" id="SSF47384">
    <property type="entry name" value="Homodimeric domain of signal transducing histidine kinase"/>
    <property type="match status" value="1"/>
</dbReference>
<keyword evidence="7" id="KW-0067">ATP-binding</keyword>
<keyword evidence="3" id="KW-0597">Phosphoprotein</keyword>
<dbReference type="PANTHER" id="PTHR43065:SF10">
    <property type="entry name" value="PEROXIDE STRESS-ACTIVATED HISTIDINE KINASE MAK3"/>
    <property type="match status" value="1"/>
</dbReference>
<evidence type="ECO:0000313" key="12">
    <source>
        <dbReference type="EMBL" id="CAA6807743.1"/>
    </source>
</evidence>
<dbReference type="InterPro" id="IPR036097">
    <property type="entry name" value="HisK_dim/P_sf"/>
</dbReference>
<protein>
    <recommendedName>
        <fullName evidence="2">histidine kinase</fullName>
        <ecNumber evidence="2">2.7.13.3</ecNumber>
    </recommendedName>
</protein>
<evidence type="ECO:0000256" key="3">
    <source>
        <dbReference type="ARBA" id="ARBA00022553"/>
    </source>
</evidence>
<dbReference type="InterPro" id="IPR004358">
    <property type="entry name" value="Sig_transdc_His_kin-like_C"/>
</dbReference>
<dbReference type="AlphaFoldDB" id="A0A6S6SS60"/>
<evidence type="ECO:0000256" key="1">
    <source>
        <dbReference type="ARBA" id="ARBA00000085"/>
    </source>
</evidence>
<keyword evidence="5" id="KW-0547">Nucleotide-binding</keyword>
<dbReference type="PROSITE" id="PS50109">
    <property type="entry name" value="HIS_KIN"/>
    <property type="match status" value="1"/>
</dbReference>
<keyword evidence="8" id="KW-0902">Two-component regulatory system</keyword>
<organism evidence="12">
    <name type="scientific">uncultured Sulfurovum sp</name>
    <dbReference type="NCBI Taxonomy" id="269237"/>
    <lineage>
        <taxon>Bacteria</taxon>
        <taxon>Pseudomonadati</taxon>
        <taxon>Campylobacterota</taxon>
        <taxon>Epsilonproteobacteria</taxon>
        <taxon>Campylobacterales</taxon>
        <taxon>Sulfurovaceae</taxon>
        <taxon>Sulfurovum</taxon>
        <taxon>environmental samples</taxon>
    </lineage>
</organism>
<evidence type="ECO:0000256" key="2">
    <source>
        <dbReference type="ARBA" id="ARBA00012438"/>
    </source>
</evidence>
<evidence type="ECO:0000256" key="9">
    <source>
        <dbReference type="PROSITE-ProRule" id="PRU00703"/>
    </source>
</evidence>
<evidence type="ECO:0000256" key="7">
    <source>
        <dbReference type="ARBA" id="ARBA00022840"/>
    </source>
</evidence>
<dbReference type="Pfam" id="PF02518">
    <property type="entry name" value="HATPase_c"/>
    <property type="match status" value="1"/>
</dbReference>
<dbReference type="Gene3D" id="3.10.580.10">
    <property type="entry name" value="CBS-domain"/>
    <property type="match status" value="1"/>
</dbReference>
<dbReference type="GO" id="GO:0000155">
    <property type="term" value="F:phosphorelay sensor kinase activity"/>
    <property type="evidence" value="ECO:0007669"/>
    <property type="project" value="InterPro"/>
</dbReference>
<feature type="domain" description="CBS" evidence="11">
    <location>
        <begin position="71"/>
        <end position="128"/>
    </location>
</feature>
<dbReference type="InterPro" id="IPR036890">
    <property type="entry name" value="HATPase_C_sf"/>
</dbReference>